<evidence type="ECO:0000313" key="4">
    <source>
        <dbReference type="EMBL" id="KAF8690631.1"/>
    </source>
</evidence>
<evidence type="ECO:0000259" key="3">
    <source>
        <dbReference type="Pfam" id="PF23598"/>
    </source>
</evidence>
<dbReference type="InterPro" id="IPR032675">
    <property type="entry name" value="LRR_dom_sf"/>
</dbReference>
<protein>
    <recommendedName>
        <fullName evidence="3">Disease resistance R13L4/SHOC-2-like LRR domain-containing protein</fullName>
    </recommendedName>
</protein>
<dbReference type="SUPFAM" id="SSF52047">
    <property type="entry name" value="RNI-like"/>
    <property type="match status" value="1"/>
</dbReference>
<dbReference type="EMBL" id="JACEFO010001972">
    <property type="protein sequence ID" value="KAF8690631.1"/>
    <property type="molecule type" value="Genomic_DNA"/>
</dbReference>
<evidence type="ECO:0000256" key="1">
    <source>
        <dbReference type="ARBA" id="ARBA00022737"/>
    </source>
</evidence>
<dbReference type="PANTHER" id="PTHR47186:SF55">
    <property type="entry name" value="NB-ARC DOMAIN-CONTAINING PROTEIN"/>
    <property type="match status" value="1"/>
</dbReference>
<evidence type="ECO:0000313" key="5">
    <source>
        <dbReference type="Proteomes" id="UP000636709"/>
    </source>
</evidence>
<name>A0A835B521_9POAL</name>
<dbReference type="InterPro" id="IPR055414">
    <property type="entry name" value="LRR_R13L4/SHOC2-like"/>
</dbReference>
<comment type="caution">
    <text evidence="4">The sequence shown here is derived from an EMBL/GenBank/DDBJ whole genome shotgun (WGS) entry which is preliminary data.</text>
</comment>
<proteinExistence type="predicted"/>
<dbReference type="Proteomes" id="UP000636709">
    <property type="component" value="Unassembled WGS sequence"/>
</dbReference>
<keyword evidence="1" id="KW-0677">Repeat</keyword>
<gene>
    <name evidence="4" type="ORF">HU200_041002</name>
</gene>
<dbReference type="Pfam" id="PF23598">
    <property type="entry name" value="LRR_14"/>
    <property type="match status" value="1"/>
</dbReference>
<organism evidence="4 5">
    <name type="scientific">Digitaria exilis</name>
    <dbReference type="NCBI Taxonomy" id="1010633"/>
    <lineage>
        <taxon>Eukaryota</taxon>
        <taxon>Viridiplantae</taxon>
        <taxon>Streptophyta</taxon>
        <taxon>Embryophyta</taxon>
        <taxon>Tracheophyta</taxon>
        <taxon>Spermatophyta</taxon>
        <taxon>Magnoliopsida</taxon>
        <taxon>Liliopsida</taxon>
        <taxon>Poales</taxon>
        <taxon>Poaceae</taxon>
        <taxon>PACMAD clade</taxon>
        <taxon>Panicoideae</taxon>
        <taxon>Panicodae</taxon>
        <taxon>Paniceae</taxon>
        <taxon>Anthephorinae</taxon>
        <taxon>Digitaria</taxon>
    </lineage>
</organism>
<accession>A0A835B521</accession>
<sequence length="550" mass="60833">MEHNLVFALEGNCDLNSPRVGQHLTVRNDWHRDKNVFESTDFSRLRSFTVFGECRPFMFDPEKIKMTYVRVLDLENASGVTDKDLKHIVEVFPRLKFLSLRGQRHITCLPDSLGRLMQLQTLDVRDTSIATFPEAITKLQKLQYVRVGMRPVPWNEGCSVVEVETPPEDAPMPSMAIVEDTAASAAAPSSIPEPAEDTAEDAPMPSMAMLEDTAASAAAPSSIPEPAEGTRAVTTATEAPRSSLFKPCCQVPVAEGATMAPTTSWLSKLRCRRRRHDNTIFGVELSAGSGQLTTLHTLGVINLGAGKAVNLKELSKLTQLRRLGVCGINADNISEFFSAIKDLNLLESLSVRVDKNKDGSLGTLDSKIFELLPKSLTKKFSLQGHVLPGSWIKKLANVRMLDLEITLEKQQDMTSIIDGLREHPEKKLYWRDKSRTRICLKTIHGGELSIFIDDELKLNILEIVCTCSLQATIGSNKLSAMMLKIHCSSGSSLQLSGLQDIAGLDEVWLKGSYSDALKQNLLQQAAKHPAPRHGKVYFRVLKPRLPKPDK</sequence>
<feature type="region of interest" description="Disordered" evidence="2">
    <location>
        <begin position="182"/>
        <end position="201"/>
    </location>
</feature>
<keyword evidence="5" id="KW-1185">Reference proteome</keyword>
<feature type="domain" description="Disease resistance R13L4/SHOC-2-like LRR" evidence="3">
    <location>
        <begin position="45"/>
        <end position="148"/>
    </location>
</feature>
<evidence type="ECO:0000256" key="2">
    <source>
        <dbReference type="SAM" id="MobiDB-lite"/>
    </source>
</evidence>
<feature type="region of interest" description="Disordered" evidence="2">
    <location>
        <begin position="212"/>
        <end position="231"/>
    </location>
</feature>
<dbReference type="PANTHER" id="PTHR47186">
    <property type="entry name" value="LEUCINE-RICH REPEAT-CONTAINING PROTEIN 57"/>
    <property type="match status" value="1"/>
</dbReference>
<feature type="compositionally biased region" description="Low complexity" evidence="2">
    <location>
        <begin position="214"/>
        <end position="227"/>
    </location>
</feature>
<feature type="compositionally biased region" description="Low complexity" evidence="2">
    <location>
        <begin position="182"/>
        <end position="193"/>
    </location>
</feature>
<dbReference type="AlphaFoldDB" id="A0A835B521"/>
<reference evidence="4" key="1">
    <citation type="submission" date="2020-07" db="EMBL/GenBank/DDBJ databases">
        <title>Genome sequence and genetic diversity analysis of an under-domesticated orphan crop, white fonio (Digitaria exilis).</title>
        <authorList>
            <person name="Bennetzen J.L."/>
            <person name="Chen S."/>
            <person name="Ma X."/>
            <person name="Wang X."/>
            <person name="Yssel A.E.J."/>
            <person name="Chaluvadi S.R."/>
            <person name="Johnson M."/>
            <person name="Gangashetty P."/>
            <person name="Hamidou F."/>
            <person name="Sanogo M.D."/>
            <person name="Zwaenepoel A."/>
            <person name="Wallace J."/>
            <person name="Van De Peer Y."/>
            <person name="Van Deynze A."/>
        </authorList>
    </citation>
    <scope>NUCLEOTIDE SEQUENCE</scope>
    <source>
        <tissue evidence="4">Leaves</tissue>
    </source>
</reference>
<dbReference type="Gene3D" id="3.80.10.10">
    <property type="entry name" value="Ribonuclease Inhibitor"/>
    <property type="match status" value="1"/>
</dbReference>
<dbReference type="OrthoDB" id="716388at2759"/>